<protein>
    <recommendedName>
        <fullName evidence="1">Tc1-like transposase DDE domain-containing protein</fullName>
    </recommendedName>
</protein>
<dbReference type="Pfam" id="PF13358">
    <property type="entry name" value="DDE_3"/>
    <property type="match status" value="1"/>
</dbReference>
<reference evidence="2 3" key="1">
    <citation type="journal article" date="2019" name="Sci. Rep.">
        <title>Comparative genomics of chytrid fungi reveal insights into the obligate biotrophic and pathogenic lifestyle of Synchytrium endobioticum.</title>
        <authorList>
            <person name="van de Vossenberg B.T.L.H."/>
            <person name="Warris S."/>
            <person name="Nguyen H.D.T."/>
            <person name="van Gent-Pelzer M.P.E."/>
            <person name="Joly D.L."/>
            <person name="van de Geest H.C."/>
            <person name="Bonants P.J.M."/>
            <person name="Smith D.S."/>
            <person name="Levesque C.A."/>
            <person name="van der Lee T.A.J."/>
        </authorList>
    </citation>
    <scope>NUCLEOTIDE SEQUENCE [LARGE SCALE GENOMIC DNA]</scope>
    <source>
        <strain evidence="2 3">CBS 675.73</strain>
    </source>
</reference>
<name>A0A507F3F7_9FUNG</name>
<dbReference type="AlphaFoldDB" id="A0A507F3F7"/>
<dbReference type="Gene3D" id="3.30.420.10">
    <property type="entry name" value="Ribonuclease H-like superfamily/Ribonuclease H"/>
    <property type="match status" value="1"/>
</dbReference>
<dbReference type="Proteomes" id="UP000320333">
    <property type="component" value="Unassembled WGS sequence"/>
</dbReference>
<dbReference type="GO" id="GO:0003676">
    <property type="term" value="F:nucleic acid binding"/>
    <property type="evidence" value="ECO:0007669"/>
    <property type="project" value="InterPro"/>
</dbReference>
<evidence type="ECO:0000313" key="3">
    <source>
        <dbReference type="Proteomes" id="UP000320333"/>
    </source>
</evidence>
<organism evidence="2 3">
    <name type="scientific">Chytriomyces confervae</name>
    <dbReference type="NCBI Taxonomy" id="246404"/>
    <lineage>
        <taxon>Eukaryota</taxon>
        <taxon>Fungi</taxon>
        <taxon>Fungi incertae sedis</taxon>
        <taxon>Chytridiomycota</taxon>
        <taxon>Chytridiomycota incertae sedis</taxon>
        <taxon>Chytridiomycetes</taxon>
        <taxon>Chytridiales</taxon>
        <taxon>Chytriomycetaceae</taxon>
        <taxon>Chytriomyces</taxon>
    </lineage>
</organism>
<comment type="caution">
    <text evidence="2">The sequence shown here is derived from an EMBL/GenBank/DDBJ whole genome shotgun (WGS) entry which is preliminary data.</text>
</comment>
<proteinExistence type="predicted"/>
<dbReference type="EMBL" id="QEAP01000273">
    <property type="protein sequence ID" value="TPX70783.1"/>
    <property type="molecule type" value="Genomic_DNA"/>
</dbReference>
<gene>
    <name evidence="2" type="ORF">CcCBS67573_g06406</name>
</gene>
<evidence type="ECO:0000313" key="2">
    <source>
        <dbReference type="EMBL" id="TPX70783.1"/>
    </source>
</evidence>
<dbReference type="InterPro" id="IPR038717">
    <property type="entry name" value="Tc1-like_DDE_dom"/>
</dbReference>
<dbReference type="SUPFAM" id="SSF46689">
    <property type="entry name" value="Homeodomain-like"/>
    <property type="match status" value="1"/>
</dbReference>
<feature type="domain" description="Tc1-like transposase DDE" evidence="1">
    <location>
        <begin position="154"/>
        <end position="248"/>
    </location>
</feature>
<sequence length="275" mass="32208">MPIDIEQVVLRLHASENTKIHTLYNYYYHCKTVSEIAKIYVKDTATIRNWIRRFKQTGTVSRVVATPKRKFTVDHRLWIRKFFFNNPLSFLDEAQAAFKERWKKHISVSHIWGILNAFGIRWKAAERRAMHIKETDIMRFTFEVNSLDWSLYSIVFLDEVSFDNCGMVRKRSYALKGKKLLVRGDYQRLPCVSMLSFIGCNSILENYSTEGTFDRHKFIECCRKFVLESGHVKRYPGANSIWILDGAAIQADYVPLSPWHCSTVPSCLLSFFQPN</sequence>
<dbReference type="InterPro" id="IPR036397">
    <property type="entry name" value="RNaseH_sf"/>
</dbReference>
<dbReference type="OrthoDB" id="79420at2759"/>
<accession>A0A507F3F7</accession>
<keyword evidence="3" id="KW-1185">Reference proteome</keyword>
<evidence type="ECO:0000259" key="1">
    <source>
        <dbReference type="Pfam" id="PF13358"/>
    </source>
</evidence>
<dbReference type="InterPro" id="IPR009057">
    <property type="entry name" value="Homeodomain-like_sf"/>
</dbReference>
<dbReference type="STRING" id="246404.A0A507F3F7"/>